<dbReference type="GO" id="GO:0003677">
    <property type="term" value="F:DNA binding"/>
    <property type="evidence" value="ECO:0007669"/>
    <property type="project" value="InterPro"/>
</dbReference>
<dbReference type="InterPro" id="IPR001387">
    <property type="entry name" value="Cro/C1-type_HTH"/>
</dbReference>
<dbReference type="GO" id="GO:0009307">
    <property type="term" value="P:DNA restriction-modification system"/>
    <property type="evidence" value="ECO:0007669"/>
    <property type="project" value="InterPro"/>
</dbReference>
<dbReference type="SUPFAM" id="SSF53335">
    <property type="entry name" value="S-adenosyl-L-methionine-dependent methyltransferases"/>
    <property type="match status" value="1"/>
</dbReference>
<dbReference type="InterPro" id="IPR010982">
    <property type="entry name" value="Lambda_DNA-bd_dom_sf"/>
</dbReference>
<dbReference type="SUPFAM" id="SSF47413">
    <property type="entry name" value="lambda repressor-like DNA-binding domains"/>
    <property type="match status" value="1"/>
</dbReference>
<dbReference type="GO" id="GO:0032259">
    <property type="term" value="P:methylation"/>
    <property type="evidence" value="ECO:0007669"/>
    <property type="project" value="UniProtKB-KW"/>
</dbReference>
<keyword evidence="1" id="KW-0489">Methyltransferase</keyword>
<dbReference type="CDD" id="cd00093">
    <property type="entry name" value="HTH_XRE"/>
    <property type="match status" value="1"/>
</dbReference>
<dbReference type="PROSITE" id="PS50943">
    <property type="entry name" value="HTH_CROC1"/>
    <property type="match status" value="1"/>
</dbReference>
<dbReference type="Pfam" id="PF02086">
    <property type="entry name" value="MethyltransfD12"/>
    <property type="match status" value="1"/>
</dbReference>
<dbReference type="InterPro" id="IPR029063">
    <property type="entry name" value="SAM-dependent_MTases_sf"/>
</dbReference>
<accession>A0A225STC7</accession>
<gene>
    <name evidence="5" type="ORF">CEJ45_20760</name>
</gene>
<protein>
    <recommendedName>
        <fullName evidence="4">HTH cro/C1-type domain-containing protein</fullName>
    </recommendedName>
</protein>
<evidence type="ECO:0000256" key="2">
    <source>
        <dbReference type="ARBA" id="ARBA00022679"/>
    </source>
</evidence>
<evidence type="ECO:0000256" key="1">
    <source>
        <dbReference type="ARBA" id="ARBA00022603"/>
    </source>
</evidence>
<dbReference type="AlphaFoldDB" id="A0A225STC7"/>
<organism evidence="5 6">
    <name type="scientific">Herbaspirillum aquaticum</name>
    <dbReference type="NCBI Taxonomy" id="568783"/>
    <lineage>
        <taxon>Bacteria</taxon>
        <taxon>Pseudomonadati</taxon>
        <taxon>Pseudomonadota</taxon>
        <taxon>Betaproteobacteria</taxon>
        <taxon>Burkholderiales</taxon>
        <taxon>Oxalobacteraceae</taxon>
        <taxon>Herbaspirillum</taxon>
    </lineage>
</organism>
<dbReference type="GO" id="GO:0009007">
    <property type="term" value="F:site-specific DNA-methyltransferase (adenine-specific) activity"/>
    <property type="evidence" value="ECO:0007669"/>
    <property type="project" value="UniProtKB-EC"/>
</dbReference>
<dbReference type="InterPro" id="IPR012327">
    <property type="entry name" value="MeTrfase_D12"/>
</dbReference>
<dbReference type="EMBL" id="NJGV01000024">
    <property type="protein sequence ID" value="OWY32673.1"/>
    <property type="molecule type" value="Genomic_DNA"/>
</dbReference>
<evidence type="ECO:0000313" key="5">
    <source>
        <dbReference type="EMBL" id="OWY32673.1"/>
    </source>
</evidence>
<evidence type="ECO:0000313" key="6">
    <source>
        <dbReference type="Proteomes" id="UP000214747"/>
    </source>
</evidence>
<dbReference type="Gene3D" id="1.10.260.40">
    <property type="entry name" value="lambda repressor-like DNA-binding domains"/>
    <property type="match status" value="1"/>
</dbReference>
<feature type="domain" description="HTH cro/C1-type" evidence="4">
    <location>
        <begin position="15"/>
        <end position="58"/>
    </location>
</feature>
<comment type="caution">
    <text evidence="5">The sequence shown here is derived from an EMBL/GenBank/DDBJ whole genome shotgun (WGS) entry which is preliminary data.</text>
</comment>
<keyword evidence="3" id="KW-0949">S-adenosyl-L-methionine</keyword>
<keyword evidence="6" id="KW-1185">Reference proteome</keyword>
<evidence type="ECO:0000256" key="3">
    <source>
        <dbReference type="ARBA" id="ARBA00022691"/>
    </source>
</evidence>
<proteinExistence type="predicted"/>
<sequence length="512" mass="56890">MIDVLYNTSMDANAIKELRQRLQESQTQFGARFSVSQITVAHWESGRSKPMSKRLLEIQDLSRMPTASATAPRPFRPIQYLGSKLRLAETIATIIEQVAPRSCRVGDLFSGTGVVSSAIAVSHPVTAVDIQSYSAVLSAARLRSSARHFSELLKPEFEHRAREVESQLGRALAPLISVEQDAIAEAKEGRTTLLAELIEHGSLAVFEQRPAATISSYLESALKSSSRNLKRLGLSTADTTALRYFGGPYFSYPQAIALDSILIASTDFKNHSTALAVILSAASEMVNTVGKQFAQPMKLRKADGTTPEILLQRAIRDRSLDTFHVFSSWASRWYAHTLKPSKEHKVVCGDVLDFVSQDESCRAWYADPPYTIDHYSRFYHVLETISLRDSPKLDEMAKRGEITVMRGVYRGGRYQSPFCIPSKAHSAFDGLFSATAKNGAPLVLSYSPYDEAQGNRPRLLTLKEMMDIASKYYRNVSLEEIDEHSHRKLNSKSLNSGIRSNAECLIICEAAR</sequence>
<evidence type="ECO:0000259" key="4">
    <source>
        <dbReference type="PROSITE" id="PS50943"/>
    </source>
</evidence>
<keyword evidence="2" id="KW-0808">Transferase</keyword>
<dbReference type="Proteomes" id="UP000214747">
    <property type="component" value="Unassembled WGS sequence"/>
</dbReference>
<reference evidence="5 6" key="1">
    <citation type="journal article" date="2010" name="Int. J. Syst. Evol. Microbiol.">
        <title>Reclassification of Herbaspirillum putei as a later heterotypic synonym of Herbaspirillum huttiense, with the description of H. huttiense subsp. huttiense subsp. nov. and H. huttiense subsp. putei subsp. nov., comb. nov., and description of Herbaspirillum aquaticum sp. nov.</title>
        <authorList>
            <person name="Dobritsa A.P."/>
            <person name="Reddy M.C."/>
            <person name="Samadpour M."/>
        </authorList>
    </citation>
    <scope>NUCLEOTIDE SEQUENCE [LARGE SCALE GENOMIC DNA]</scope>
    <source>
        <strain evidence="5 6">IEH 4430</strain>
    </source>
</reference>
<name>A0A225STC7_9BURK</name>